<evidence type="ECO:0000313" key="3">
    <source>
        <dbReference type="Proteomes" id="UP000247498"/>
    </source>
</evidence>
<organism evidence="2 3">
    <name type="scientific">Raphidocelis subcapitata</name>
    <dbReference type="NCBI Taxonomy" id="307507"/>
    <lineage>
        <taxon>Eukaryota</taxon>
        <taxon>Viridiplantae</taxon>
        <taxon>Chlorophyta</taxon>
        <taxon>core chlorophytes</taxon>
        <taxon>Chlorophyceae</taxon>
        <taxon>CS clade</taxon>
        <taxon>Sphaeropleales</taxon>
        <taxon>Selenastraceae</taxon>
        <taxon>Raphidocelis</taxon>
    </lineage>
</organism>
<keyword evidence="3" id="KW-1185">Reference proteome</keyword>
<evidence type="ECO:0000256" key="1">
    <source>
        <dbReference type="SAM" id="MobiDB-lite"/>
    </source>
</evidence>
<reference evidence="2 3" key="1">
    <citation type="journal article" date="2018" name="Sci. Rep.">
        <title>Raphidocelis subcapitata (=Pseudokirchneriella subcapitata) provides an insight into genome evolution and environmental adaptations in the Sphaeropleales.</title>
        <authorList>
            <person name="Suzuki S."/>
            <person name="Yamaguchi H."/>
            <person name="Nakajima N."/>
            <person name="Kawachi M."/>
        </authorList>
    </citation>
    <scope>NUCLEOTIDE SEQUENCE [LARGE SCALE GENOMIC DNA]</scope>
    <source>
        <strain evidence="2 3">NIES-35</strain>
    </source>
</reference>
<dbReference type="Proteomes" id="UP000247498">
    <property type="component" value="Unassembled WGS sequence"/>
</dbReference>
<accession>A0A2V0NKE1</accession>
<sequence>MSSDDAHKAELKERFAEEKFDKSYEELSTKEKRQVAGYMGAEIKKEKAEAEEGAHSPRSPRARRSGSGGSPHGGAHASADELRAHLGERKEEVALEKYHKHYEDLDTHEKRSIRRASS</sequence>
<gene>
    <name evidence="2" type="ORF">Rsub_00495</name>
</gene>
<dbReference type="EMBL" id="BDRX01000002">
    <property type="protein sequence ID" value="GBF87784.1"/>
    <property type="molecule type" value="Genomic_DNA"/>
</dbReference>
<dbReference type="AlphaFoldDB" id="A0A2V0NKE1"/>
<feature type="region of interest" description="Disordered" evidence="1">
    <location>
        <begin position="1"/>
        <end position="118"/>
    </location>
</feature>
<protein>
    <submittedName>
        <fullName evidence="2">Uncharacterized protein</fullName>
    </submittedName>
</protein>
<proteinExistence type="predicted"/>
<feature type="compositionally biased region" description="Basic and acidic residues" evidence="1">
    <location>
        <begin position="42"/>
        <end position="55"/>
    </location>
</feature>
<evidence type="ECO:0000313" key="2">
    <source>
        <dbReference type="EMBL" id="GBF87784.1"/>
    </source>
</evidence>
<comment type="caution">
    <text evidence="2">The sequence shown here is derived from an EMBL/GenBank/DDBJ whole genome shotgun (WGS) entry which is preliminary data.</text>
</comment>
<name>A0A2V0NKE1_9CHLO</name>
<feature type="compositionally biased region" description="Basic and acidic residues" evidence="1">
    <location>
        <begin position="1"/>
        <end position="34"/>
    </location>
</feature>
<feature type="compositionally biased region" description="Basic and acidic residues" evidence="1">
    <location>
        <begin position="78"/>
        <end position="110"/>
    </location>
</feature>
<dbReference type="InParanoid" id="A0A2V0NKE1"/>